<dbReference type="RefSeq" id="WP_203844517.1">
    <property type="nucleotide sequence ID" value="NZ_BAAAVW010000002.1"/>
</dbReference>
<proteinExistence type="predicted"/>
<organism evidence="2 3">
    <name type="scientific">Dactylosporangium siamense</name>
    <dbReference type="NCBI Taxonomy" id="685454"/>
    <lineage>
        <taxon>Bacteria</taxon>
        <taxon>Bacillati</taxon>
        <taxon>Actinomycetota</taxon>
        <taxon>Actinomycetes</taxon>
        <taxon>Micromonosporales</taxon>
        <taxon>Micromonosporaceae</taxon>
        <taxon>Dactylosporangium</taxon>
    </lineage>
</organism>
<accession>A0A919PFI0</accession>
<name>A0A919PFI0_9ACTN</name>
<dbReference type="EMBL" id="BONQ01000015">
    <property type="protein sequence ID" value="GIG42634.1"/>
    <property type="molecule type" value="Genomic_DNA"/>
</dbReference>
<sequence>MPSLRSLTSSAVALVAVAGGLLVATAGPAGAATTVQIPSVRAAYTDAFQPLTSHVDDQLGQPVGLWRDGTGQYHLSRAYYTFDLSAYAGLSVTSAAVRIPEFFVADCARASGVALYRAAPFTAPTWSRPPARQALLDATAEDAAGCPGAERWDVTAELTAALAEHRPALTVELRLTGLRELDPGNHRLFTPTAAIDLTYNRPPSTPVPLVVDTSVCGSGTPILSTNATPFVSAYATDPDDDPITTTLAVWPQSDPARRTEFPGPFGTVPAGVLTDDGTYLLSARAVDPSGAASEWAVPCAWYFDSHPPANAPTVTATGGQPGRVGAATSFTFSANGDADVVGFRWGFDAVSGPVLPADAPGGSATVQWTPAAPGTQHLVVVGVDRVGNTSPAATLDYQVASDAPTIEDLDPDAPFNQNRTIVFHPVAANVVDYVYKFKNNVEHVVPAGPDGTASVVLLVNKSGGGSDLTVYSRSADGSRSASGSALFNPRSAPTVSSQQYPIGGPVGAPAGTPGVFVVTSAVPGVLSYTYRIDGGPKVVAPTDADGNLVITYTPATSGSHVITIGFGVMADNITVDGGPYTFIAG</sequence>
<keyword evidence="1" id="KW-0732">Signal</keyword>
<evidence type="ECO:0000313" key="3">
    <source>
        <dbReference type="Proteomes" id="UP000660611"/>
    </source>
</evidence>
<reference evidence="2" key="1">
    <citation type="submission" date="2021-01" db="EMBL/GenBank/DDBJ databases">
        <title>Whole genome shotgun sequence of Dactylosporangium siamense NBRC 106093.</title>
        <authorList>
            <person name="Komaki H."/>
            <person name="Tamura T."/>
        </authorList>
    </citation>
    <scope>NUCLEOTIDE SEQUENCE</scope>
    <source>
        <strain evidence="2">NBRC 106093</strain>
    </source>
</reference>
<feature type="signal peptide" evidence="1">
    <location>
        <begin position="1"/>
        <end position="31"/>
    </location>
</feature>
<gene>
    <name evidence="2" type="ORF">Dsi01nite_006750</name>
</gene>
<protein>
    <recommendedName>
        <fullName evidence="4">PKD domain-containing protein</fullName>
    </recommendedName>
</protein>
<evidence type="ECO:0000313" key="2">
    <source>
        <dbReference type="EMBL" id="GIG42634.1"/>
    </source>
</evidence>
<feature type="chain" id="PRO_5036908244" description="PKD domain-containing protein" evidence="1">
    <location>
        <begin position="32"/>
        <end position="585"/>
    </location>
</feature>
<comment type="caution">
    <text evidence="2">The sequence shown here is derived from an EMBL/GenBank/DDBJ whole genome shotgun (WGS) entry which is preliminary data.</text>
</comment>
<dbReference type="PROSITE" id="PS50194">
    <property type="entry name" value="FILAMIN_REPEAT"/>
    <property type="match status" value="1"/>
</dbReference>
<dbReference type="Proteomes" id="UP000660611">
    <property type="component" value="Unassembled WGS sequence"/>
</dbReference>
<evidence type="ECO:0000256" key="1">
    <source>
        <dbReference type="SAM" id="SignalP"/>
    </source>
</evidence>
<keyword evidence="3" id="KW-1185">Reference proteome</keyword>
<dbReference type="AlphaFoldDB" id="A0A919PFI0"/>
<evidence type="ECO:0008006" key="4">
    <source>
        <dbReference type="Google" id="ProtNLM"/>
    </source>
</evidence>
<dbReference type="InterPro" id="IPR017868">
    <property type="entry name" value="Filamin/ABP280_repeat-like"/>
</dbReference>